<feature type="transmembrane region" description="Helical" evidence="2">
    <location>
        <begin position="731"/>
        <end position="748"/>
    </location>
</feature>
<feature type="transmembrane region" description="Helical" evidence="2">
    <location>
        <begin position="178"/>
        <end position="201"/>
    </location>
</feature>
<feature type="transmembrane region" description="Helical" evidence="2">
    <location>
        <begin position="365"/>
        <end position="384"/>
    </location>
</feature>
<sequence length="770" mass="89533">MEYLLLFIIILVFYIIFLKINKNVKLLKQDIKNLNNKIDEILNLVKEKNVSNISEKTSKFENLIPLEIKEKKLNLSQADISTPTKPLIDDKKKDIPKYENSPILKQKVKRKKSSFDLEKILGENILSKIGITTLILGIAYFVKYAIDRNWIGEKGRVGIGIIIGLIIIGIAHKLRKKYLYFSGLLAGGGISVLYITVTIAFREYQLFSQNMAFIILIAITVGAVFLSIYYNHKIIAIFSILGGFASPLLVSSDNGNYSTLFSYILILNTGMLILAYKKKWIVVSVLSYIFTYLFYISWIVLSYTIKERNGAVIFGLLFFIQFYVLVLIEYFKIRTINFFQVFIILSNNFLLYIVLFSLFEPAMQSLITIFMAVINCIPILLLIKIKEQKTLFFRLLIGIVISFISLTIPVKFNGEAITMFWGVEAVLLIWLFRKTQIEIFKYSFLLLQLLTLFALSIDYYKAYILSIEKLPIIINSIFITGILVIGYLCISLFILKKVKNTSITIFQINICNICQLRMCLGGILLLLLFIIPFSELTYQICQYYFNNYGLYLIQGVYIYLFILIYILVKKYQLKKGFYYFFLILSVIYSIVYLRGIVFTYIENKTSDFLNSVYILHILTIPAFIILQNYLFKNSIFKNRDIIYWIIFSISILALSFEIDNIVLLFYSKKVLENVHTIVYSLIWGIIALLMIIIGIKQKKLIFRKISMFLFILIIFKLYLYDVWKMPQTGKIISFVLLGIILLTTSFLYQKLKVLVNSEKEEIKDEKNNLH</sequence>
<feature type="transmembrane region" description="Helical" evidence="2">
    <location>
        <begin position="207"/>
        <end position="227"/>
    </location>
</feature>
<feature type="transmembrane region" description="Helical" evidence="2">
    <location>
        <begin position="234"/>
        <end position="251"/>
    </location>
</feature>
<feature type="transmembrane region" description="Helical" evidence="2">
    <location>
        <begin position="338"/>
        <end position="359"/>
    </location>
</feature>
<evidence type="ECO:0000313" key="3">
    <source>
        <dbReference type="EMBL" id="PQL90783.1"/>
    </source>
</evidence>
<feature type="transmembrane region" description="Helical" evidence="2">
    <location>
        <begin position="702"/>
        <end position="719"/>
    </location>
</feature>
<feature type="transmembrane region" description="Helical" evidence="2">
    <location>
        <begin position="516"/>
        <end position="536"/>
    </location>
</feature>
<feature type="transmembrane region" description="Helical" evidence="2">
    <location>
        <begin position="416"/>
        <end position="432"/>
    </location>
</feature>
<protein>
    <recommendedName>
        <fullName evidence="5">DUF2339 domain-containing protein</fullName>
    </recommendedName>
</protein>
<feature type="transmembrane region" description="Helical" evidence="2">
    <location>
        <begin position="548"/>
        <end position="568"/>
    </location>
</feature>
<dbReference type="Proteomes" id="UP000238042">
    <property type="component" value="Unassembled WGS sequence"/>
</dbReference>
<keyword evidence="4" id="KW-1185">Reference proteome</keyword>
<gene>
    <name evidence="3" type="ORF">C4S77_10025</name>
</gene>
<feature type="transmembrane region" description="Helical" evidence="2">
    <location>
        <begin position="677"/>
        <end position="695"/>
    </location>
</feature>
<accession>A0A2S8A899</accession>
<evidence type="ECO:0000256" key="1">
    <source>
        <dbReference type="SAM" id="Coils"/>
    </source>
</evidence>
<feature type="transmembrane region" description="Helical" evidence="2">
    <location>
        <begin position="257"/>
        <end position="276"/>
    </location>
</feature>
<organism evidence="3 4">
    <name type="scientific">Apibacter adventoris</name>
    <dbReference type="NCBI Taxonomy" id="1679466"/>
    <lineage>
        <taxon>Bacteria</taxon>
        <taxon>Pseudomonadati</taxon>
        <taxon>Bacteroidota</taxon>
        <taxon>Flavobacteriia</taxon>
        <taxon>Flavobacteriales</taxon>
        <taxon>Weeksellaceae</taxon>
        <taxon>Apibacter</taxon>
    </lineage>
</organism>
<feature type="transmembrane region" description="Helical" evidence="2">
    <location>
        <begin position="311"/>
        <end position="331"/>
    </location>
</feature>
<dbReference type="PANTHER" id="PTHR38434">
    <property type="entry name" value="BLL2549 PROTEIN"/>
    <property type="match status" value="1"/>
</dbReference>
<feature type="transmembrane region" description="Helical" evidence="2">
    <location>
        <begin position="6"/>
        <end position="24"/>
    </location>
</feature>
<feature type="transmembrane region" description="Helical" evidence="2">
    <location>
        <begin position="613"/>
        <end position="631"/>
    </location>
</feature>
<keyword evidence="1" id="KW-0175">Coiled coil</keyword>
<reference evidence="3 4" key="1">
    <citation type="submission" date="2018-02" db="EMBL/GenBank/DDBJ databases">
        <title>Genome sequences of Apibacter spp., gut symbionts of Asian honey bees.</title>
        <authorList>
            <person name="Kwong W.K."/>
            <person name="Steele M.I."/>
            <person name="Moran N.A."/>
        </authorList>
    </citation>
    <scope>NUCLEOTIDE SEQUENCE [LARGE SCALE GENOMIC DNA]</scope>
    <source>
        <strain evidence="4">wkB301</strain>
    </source>
</reference>
<feature type="transmembrane region" description="Helical" evidence="2">
    <location>
        <begin position="439"/>
        <end position="460"/>
    </location>
</feature>
<evidence type="ECO:0000256" key="2">
    <source>
        <dbReference type="SAM" id="Phobius"/>
    </source>
</evidence>
<feature type="transmembrane region" description="Helical" evidence="2">
    <location>
        <begin position="391"/>
        <end position="410"/>
    </location>
</feature>
<feature type="transmembrane region" description="Helical" evidence="2">
    <location>
        <begin position="283"/>
        <end position="305"/>
    </location>
</feature>
<comment type="caution">
    <text evidence="3">The sequence shown here is derived from an EMBL/GenBank/DDBJ whole genome shotgun (WGS) entry which is preliminary data.</text>
</comment>
<keyword evidence="2" id="KW-0472">Membrane</keyword>
<feature type="transmembrane region" description="Helical" evidence="2">
    <location>
        <begin position="577"/>
        <end position="601"/>
    </location>
</feature>
<dbReference type="PANTHER" id="PTHR38434:SF1">
    <property type="entry name" value="BLL2549 PROTEIN"/>
    <property type="match status" value="1"/>
</dbReference>
<feature type="transmembrane region" description="Helical" evidence="2">
    <location>
        <begin position="154"/>
        <end position="171"/>
    </location>
</feature>
<keyword evidence="2" id="KW-0812">Transmembrane</keyword>
<dbReference type="OrthoDB" id="666059at2"/>
<dbReference type="InterPro" id="IPR019286">
    <property type="entry name" value="DUF2339_TM"/>
</dbReference>
<feature type="transmembrane region" description="Helical" evidence="2">
    <location>
        <begin position="472"/>
        <end position="495"/>
    </location>
</feature>
<proteinExistence type="predicted"/>
<feature type="transmembrane region" description="Helical" evidence="2">
    <location>
        <begin position="643"/>
        <end position="665"/>
    </location>
</feature>
<keyword evidence="2" id="KW-1133">Transmembrane helix</keyword>
<feature type="transmembrane region" description="Helical" evidence="2">
    <location>
        <begin position="120"/>
        <end position="142"/>
    </location>
</feature>
<dbReference type="AlphaFoldDB" id="A0A2S8A899"/>
<dbReference type="Pfam" id="PF10101">
    <property type="entry name" value="DUF2339"/>
    <property type="match status" value="1"/>
</dbReference>
<feature type="coiled-coil region" evidence="1">
    <location>
        <begin position="17"/>
        <end position="51"/>
    </location>
</feature>
<dbReference type="EMBL" id="PSZM01000045">
    <property type="protein sequence ID" value="PQL90783.1"/>
    <property type="molecule type" value="Genomic_DNA"/>
</dbReference>
<evidence type="ECO:0008006" key="5">
    <source>
        <dbReference type="Google" id="ProtNLM"/>
    </source>
</evidence>
<name>A0A2S8A899_9FLAO</name>
<evidence type="ECO:0000313" key="4">
    <source>
        <dbReference type="Proteomes" id="UP000238042"/>
    </source>
</evidence>